<evidence type="ECO:0000256" key="12">
    <source>
        <dbReference type="SAM" id="SignalP"/>
    </source>
</evidence>
<protein>
    <recommendedName>
        <fullName evidence="11">Reticulocalbin-3</fullName>
    </recommendedName>
</protein>
<feature type="domain" description="EF-hand" evidence="13">
    <location>
        <begin position="59"/>
        <end position="94"/>
    </location>
</feature>
<evidence type="ECO:0000259" key="13">
    <source>
        <dbReference type="PROSITE" id="PS50222"/>
    </source>
</evidence>
<evidence type="ECO:0000256" key="8">
    <source>
        <dbReference type="ARBA" id="ARBA00023186"/>
    </source>
</evidence>
<accession>A0A8B7ZPU1</accession>
<dbReference type="FunFam" id="1.10.238.10:FF:000104">
    <property type="entry name" value="calumenin isoform X1"/>
    <property type="match status" value="1"/>
</dbReference>
<keyword evidence="8" id="KW-0143">Chaperone</keyword>
<gene>
    <name evidence="15" type="primary">LOC110988121</name>
</gene>
<dbReference type="PROSITE" id="PS50222">
    <property type="entry name" value="EF_HAND_2"/>
    <property type="match status" value="5"/>
</dbReference>
<dbReference type="OrthoDB" id="293868at2759"/>
<feature type="domain" description="EF-hand" evidence="13">
    <location>
        <begin position="142"/>
        <end position="177"/>
    </location>
</feature>
<keyword evidence="7" id="KW-0325">Glycoprotein</keyword>
<feature type="chain" id="PRO_5034965402" description="Reticulocalbin-3" evidence="12">
    <location>
        <begin position="20"/>
        <end position="317"/>
    </location>
</feature>
<dbReference type="OMA" id="TWEEYNM"/>
<evidence type="ECO:0000256" key="11">
    <source>
        <dbReference type="ARBA" id="ARBA00072696"/>
    </source>
</evidence>
<feature type="signal peptide" evidence="12">
    <location>
        <begin position="1"/>
        <end position="19"/>
    </location>
</feature>
<dbReference type="Pfam" id="PF13499">
    <property type="entry name" value="EF-hand_7"/>
    <property type="match status" value="2"/>
</dbReference>
<name>A0A8B7ZPU1_ACAPL</name>
<feature type="domain" description="EF-hand" evidence="13">
    <location>
        <begin position="95"/>
        <end position="130"/>
    </location>
</feature>
<keyword evidence="2" id="KW-0479">Metal-binding</keyword>
<dbReference type="KEGG" id="aplc:110988121"/>
<reference evidence="15" key="1">
    <citation type="submission" date="2025-08" db="UniProtKB">
        <authorList>
            <consortium name="RefSeq"/>
        </authorList>
    </citation>
    <scope>IDENTIFICATION</scope>
</reference>
<comment type="subunit">
    <text evidence="10">Interacts with PCSK6 (immature form including the propeptide); probably involved in the maturation and the secretion of PCSK6.</text>
</comment>
<dbReference type="Gene3D" id="1.10.238.10">
    <property type="entry name" value="EF-hand"/>
    <property type="match status" value="3"/>
</dbReference>
<evidence type="ECO:0000256" key="9">
    <source>
        <dbReference type="ARBA" id="ARBA00056975"/>
    </source>
</evidence>
<dbReference type="Proteomes" id="UP000694845">
    <property type="component" value="Unplaced"/>
</dbReference>
<proteinExistence type="predicted"/>
<evidence type="ECO:0000256" key="5">
    <source>
        <dbReference type="ARBA" id="ARBA00022824"/>
    </source>
</evidence>
<dbReference type="InterPro" id="IPR002048">
    <property type="entry name" value="EF_hand_dom"/>
</dbReference>
<keyword evidence="4" id="KW-0677">Repeat</keyword>
<evidence type="ECO:0000256" key="10">
    <source>
        <dbReference type="ARBA" id="ARBA00063143"/>
    </source>
</evidence>
<dbReference type="SUPFAM" id="SSF47473">
    <property type="entry name" value="EF-hand"/>
    <property type="match status" value="2"/>
</dbReference>
<dbReference type="PROSITE" id="PS00018">
    <property type="entry name" value="EF_HAND_1"/>
    <property type="match status" value="6"/>
</dbReference>
<evidence type="ECO:0000256" key="3">
    <source>
        <dbReference type="ARBA" id="ARBA00022729"/>
    </source>
</evidence>
<dbReference type="GO" id="GO:0005788">
    <property type="term" value="C:endoplasmic reticulum lumen"/>
    <property type="evidence" value="ECO:0007669"/>
    <property type="project" value="UniProtKB-SubCell"/>
</dbReference>
<evidence type="ECO:0000256" key="1">
    <source>
        <dbReference type="ARBA" id="ARBA00004319"/>
    </source>
</evidence>
<dbReference type="RefSeq" id="XP_022107067.1">
    <property type="nucleotide sequence ID" value="XM_022251375.1"/>
</dbReference>
<comment type="function">
    <text evidence="9">Probable molecular chaperone assisting protein biosynthesis and transport in the endoplasmic reticulum. Required for the proper biosynthesis and transport of pulmonary surfactant-associated protein A/SP-A, pulmonary surfactant-associated protein D/SP-D and the lipid transporter ABCA3. By regulating both the proper expression and the degradation through the endoplasmic reticulum-associated protein degradation pathway of these proteins plays a crucial role in pulmonary surfactant homeostasis. Has an anti-fibrotic activity by negatively regulating the secretion of type I and type III collagens. This calcium-binding protein also transiently associates with immature PCSK6 and regulates its secretion.</text>
</comment>
<feature type="domain" description="EF-hand" evidence="13">
    <location>
        <begin position="263"/>
        <end position="298"/>
    </location>
</feature>
<evidence type="ECO:0000256" key="6">
    <source>
        <dbReference type="ARBA" id="ARBA00022837"/>
    </source>
</evidence>
<evidence type="ECO:0000256" key="2">
    <source>
        <dbReference type="ARBA" id="ARBA00022723"/>
    </source>
</evidence>
<dbReference type="PANTHER" id="PTHR10827">
    <property type="entry name" value="RETICULOCALBIN"/>
    <property type="match status" value="1"/>
</dbReference>
<dbReference type="InterPro" id="IPR011992">
    <property type="entry name" value="EF-hand-dom_pair"/>
</dbReference>
<evidence type="ECO:0000256" key="7">
    <source>
        <dbReference type="ARBA" id="ARBA00023180"/>
    </source>
</evidence>
<sequence>MTLQASLCFLALLVVEVTSRNFSARPPDVEPPRTQPFDHEMFLGGYKAAREFKTLSPEESKARLRVILKKADTNEDGHIDREELQNWIIGSLKNIDRVIAEEHMLVQDKDKDGRLSWEEYNIHVLGFVPENDAEYPDQEIKLEVKSNKKMFMLADKNKDGFLEGEELLAFYNPNAVEDMQEVVVERLLEDFDHNGDGAVELEEFIGNYDDFDNTLPDLTGNRKEPEWVTEERDIFKYQLDKDGNGKMEGEELYLWVKPRYHITAEKEADHLIEVSDADGDGKLSADEILNKYEIFTGSKATHFGRHIRSENFPREEL</sequence>
<feature type="domain" description="EF-hand" evidence="13">
    <location>
        <begin position="179"/>
        <end position="214"/>
    </location>
</feature>
<dbReference type="GeneID" id="110988121"/>
<organism evidence="14 15">
    <name type="scientific">Acanthaster planci</name>
    <name type="common">Crown-of-thorns starfish</name>
    <dbReference type="NCBI Taxonomy" id="133434"/>
    <lineage>
        <taxon>Eukaryota</taxon>
        <taxon>Metazoa</taxon>
        <taxon>Echinodermata</taxon>
        <taxon>Eleutherozoa</taxon>
        <taxon>Asterozoa</taxon>
        <taxon>Asteroidea</taxon>
        <taxon>Valvatacea</taxon>
        <taxon>Valvatida</taxon>
        <taxon>Acanthasteridae</taxon>
        <taxon>Acanthaster</taxon>
    </lineage>
</organism>
<dbReference type="GO" id="GO:0005509">
    <property type="term" value="F:calcium ion binding"/>
    <property type="evidence" value="ECO:0007669"/>
    <property type="project" value="InterPro"/>
</dbReference>
<dbReference type="GO" id="GO:0015031">
    <property type="term" value="P:protein transport"/>
    <property type="evidence" value="ECO:0007669"/>
    <property type="project" value="UniProtKB-ARBA"/>
</dbReference>
<dbReference type="PANTHER" id="PTHR10827:SF95">
    <property type="entry name" value="LD34388P"/>
    <property type="match status" value="1"/>
</dbReference>
<comment type="subcellular location">
    <subcellularLocation>
        <location evidence="1">Endoplasmic reticulum lumen</location>
    </subcellularLocation>
</comment>
<dbReference type="Pfam" id="PF13833">
    <property type="entry name" value="EF-hand_8"/>
    <property type="match status" value="1"/>
</dbReference>
<evidence type="ECO:0000256" key="4">
    <source>
        <dbReference type="ARBA" id="ARBA00022737"/>
    </source>
</evidence>
<keyword evidence="6" id="KW-0106">Calcium</keyword>
<keyword evidence="5" id="KW-0256">Endoplasmic reticulum</keyword>
<dbReference type="AlphaFoldDB" id="A0A8B7ZPU1"/>
<dbReference type="InterPro" id="IPR018247">
    <property type="entry name" value="EF_Hand_1_Ca_BS"/>
</dbReference>
<keyword evidence="14" id="KW-1185">Reference proteome</keyword>
<evidence type="ECO:0000313" key="15">
    <source>
        <dbReference type="RefSeq" id="XP_022107067.1"/>
    </source>
</evidence>
<dbReference type="SMART" id="SM00054">
    <property type="entry name" value="EFh"/>
    <property type="match status" value="6"/>
</dbReference>
<evidence type="ECO:0000313" key="14">
    <source>
        <dbReference type="Proteomes" id="UP000694845"/>
    </source>
</evidence>
<keyword evidence="3 12" id="KW-0732">Signal</keyword>